<reference evidence="4" key="1">
    <citation type="submission" date="2016-10" db="EMBL/GenBank/DDBJ databases">
        <authorList>
            <person name="Varghese N."/>
            <person name="Submissions S."/>
        </authorList>
    </citation>
    <scope>NUCLEOTIDE SEQUENCE [LARGE SCALE GENOMIC DNA]</scope>
    <source>
        <strain evidence="4">DSM 23317</strain>
    </source>
</reference>
<dbReference type="PANTHER" id="PTHR35340:SF10">
    <property type="entry name" value="CYTOPLASMIC PROTEIN"/>
    <property type="match status" value="1"/>
</dbReference>
<feature type="chain" id="PRO_5011580562" evidence="1">
    <location>
        <begin position="24"/>
        <end position="569"/>
    </location>
</feature>
<sequence length="569" mass="64088">MKKTLLATSLAMGLLGLSHSAIAGDGGDWADKYLTTVATQGEIGIVKVNPYDFAPLTAIIDLNGFSISDVKVRIEPKKGGSVIEYPVSDSAVTTHNGIPVFGLYADYNNTVSVEYNKDGKRIKEQYKIKTAPVKQLLFDGQTRSFPEVDVVKVDKQFKDRLYLVNHLGADDQTQGWDNYPIVFVTDTAGEVRWFMDWDKVYDQDTTKGIAMGFHLADNGELYWGQDHYYARYDMLGRKVFKRDMPRGFTGFSHAMLEMPNGHYLLRVAKEKYLREDGKRIDTVRDHVIEVDQTGNVVQVWDFNKIFDNMRDDLLIGLDSGAVCLNVDENHAGETMDIEPDAPFGDLPGVAAGRNWAHINSIDYDAKDDSIIVSMRHQGTAKVSRDGEVKWILAANKGWGKLSDKVLTPVDASGKPLDCNMNTGTCADTDFDWPWTQHTSWLTSRGTLVSFDNGDGRHFEQPAMPTMKYSRGVEYKIDEDKMTVQQTFEYGKERGYEWYSPITSNIEWRDDKDSFFMYSASAGLFTGKPGKHFINEVTENGKVKVELTVNSMAKTEPSYRALIVDPKQLF</sequence>
<keyword evidence="1" id="KW-0732">Signal</keyword>
<dbReference type="Proteomes" id="UP000199527">
    <property type="component" value="Unassembled WGS sequence"/>
</dbReference>
<keyword evidence="4" id="KW-1185">Reference proteome</keyword>
<dbReference type="InterPro" id="IPR010262">
    <property type="entry name" value="Arylsulfotransferase_bact"/>
</dbReference>
<accession>A0A1G8PMY0</accession>
<proteinExistence type="predicted"/>
<dbReference type="InterPro" id="IPR038477">
    <property type="entry name" value="ASST_N_sf"/>
</dbReference>
<dbReference type="InterPro" id="IPR053143">
    <property type="entry name" value="Arylsulfate_ST"/>
</dbReference>
<dbReference type="PANTHER" id="PTHR35340">
    <property type="entry name" value="PQQ ENZYME REPEAT PROTEIN-RELATED"/>
    <property type="match status" value="1"/>
</dbReference>
<evidence type="ECO:0000256" key="1">
    <source>
        <dbReference type="SAM" id="SignalP"/>
    </source>
</evidence>
<feature type="domain" description="Arylsulfotransferase N-terminal" evidence="2">
    <location>
        <begin position="46"/>
        <end position="131"/>
    </location>
</feature>
<dbReference type="AlphaFoldDB" id="A0A1G8PMY0"/>
<dbReference type="Pfam" id="PF17425">
    <property type="entry name" value="Arylsulfotran_N"/>
    <property type="match status" value="1"/>
</dbReference>
<name>A0A1G8PMY0_9GAMM</name>
<dbReference type="EMBL" id="FNEM01000004">
    <property type="protein sequence ID" value="SDI93939.1"/>
    <property type="molecule type" value="Genomic_DNA"/>
</dbReference>
<evidence type="ECO:0000313" key="3">
    <source>
        <dbReference type="EMBL" id="SDI93939.1"/>
    </source>
</evidence>
<evidence type="ECO:0000259" key="2">
    <source>
        <dbReference type="Pfam" id="PF17425"/>
    </source>
</evidence>
<keyword evidence="3" id="KW-0808">Transferase</keyword>
<dbReference type="OrthoDB" id="304912at2"/>
<evidence type="ECO:0000313" key="4">
    <source>
        <dbReference type="Proteomes" id="UP000199527"/>
    </source>
</evidence>
<dbReference type="Gene3D" id="2.60.40.3100">
    <property type="entry name" value="Arylsulphate sulphotransferase monomer, N-terminal domain"/>
    <property type="match status" value="1"/>
</dbReference>
<dbReference type="InterPro" id="IPR035391">
    <property type="entry name" value="Arylsulfotran_N"/>
</dbReference>
<feature type="signal peptide" evidence="1">
    <location>
        <begin position="1"/>
        <end position="23"/>
    </location>
</feature>
<dbReference type="RefSeq" id="WP_090363565.1">
    <property type="nucleotide sequence ID" value="NZ_FNEM01000004.1"/>
</dbReference>
<gene>
    <name evidence="3" type="ORF">SAMN04488540_10429</name>
</gene>
<protein>
    <submittedName>
        <fullName evidence="3">Arylsulfate sulfotransferase</fullName>
    </submittedName>
</protein>
<dbReference type="GO" id="GO:0004062">
    <property type="term" value="F:aryl sulfotransferase activity"/>
    <property type="evidence" value="ECO:0007669"/>
    <property type="project" value="InterPro"/>
</dbReference>
<organism evidence="3 4">
    <name type="scientific">Ferrimonas sediminum</name>
    <dbReference type="NCBI Taxonomy" id="718193"/>
    <lineage>
        <taxon>Bacteria</taxon>
        <taxon>Pseudomonadati</taxon>
        <taxon>Pseudomonadota</taxon>
        <taxon>Gammaproteobacteria</taxon>
        <taxon>Alteromonadales</taxon>
        <taxon>Ferrimonadaceae</taxon>
        <taxon>Ferrimonas</taxon>
    </lineage>
</organism>
<dbReference type="Pfam" id="PF05935">
    <property type="entry name" value="Arylsulfotrans"/>
    <property type="match status" value="1"/>
</dbReference>